<reference evidence="3 4" key="1">
    <citation type="journal article" date="2019" name="Commun. Biol.">
        <title>The bagworm genome reveals a unique fibroin gene that provides high tensile strength.</title>
        <authorList>
            <person name="Kono N."/>
            <person name="Nakamura H."/>
            <person name="Ohtoshi R."/>
            <person name="Tomita M."/>
            <person name="Numata K."/>
            <person name="Arakawa K."/>
        </authorList>
    </citation>
    <scope>NUCLEOTIDE SEQUENCE [LARGE SCALE GENOMIC DNA]</scope>
</reference>
<feature type="compositionally biased region" description="Basic residues" evidence="1">
    <location>
        <begin position="52"/>
        <end position="62"/>
    </location>
</feature>
<evidence type="ECO:0000256" key="2">
    <source>
        <dbReference type="SAM" id="Phobius"/>
    </source>
</evidence>
<comment type="caution">
    <text evidence="3">The sequence shown here is derived from an EMBL/GenBank/DDBJ whole genome shotgun (WGS) entry which is preliminary data.</text>
</comment>
<dbReference type="EMBL" id="BGZK01000820">
    <property type="protein sequence ID" value="GBP61712.1"/>
    <property type="molecule type" value="Genomic_DNA"/>
</dbReference>
<feature type="compositionally biased region" description="Basic and acidic residues" evidence="1">
    <location>
        <begin position="26"/>
        <end position="41"/>
    </location>
</feature>
<dbReference type="OrthoDB" id="7461800at2759"/>
<feature type="region of interest" description="Disordered" evidence="1">
    <location>
        <begin position="1"/>
        <end position="69"/>
    </location>
</feature>
<keyword evidence="2" id="KW-0812">Transmembrane</keyword>
<feature type="transmembrane region" description="Helical" evidence="2">
    <location>
        <begin position="149"/>
        <end position="168"/>
    </location>
</feature>
<organism evidence="3 4">
    <name type="scientific">Eumeta variegata</name>
    <name type="common">Bagworm moth</name>
    <name type="synonym">Eumeta japonica</name>
    <dbReference type="NCBI Taxonomy" id="151549"/>
    <lineage>
        <taxon>Eukaryota</taxon>
        <taxon>Metazoa</taxon>
        <taxon>Ecdysozoa</taxon>
        <taxon>Arthropoda</taxon>
        <taxon>Hexapoda</taxon>
        <taxon>Insecta</taxon>
        <taxon>Pterygota</taxon>
        <taxon>Neoptera</taxon>
        <taxon>Endopterygota</taxon>
        <taxon>Lepidoptera</taxon>
        <taxon>Glossata</taxon>
        <taxon>Ditrysia</taxon>
        <taxon>Tineoidea</taxon>
        <taxon>Psychidae</taxon>
        <taxon>Oiketicinae</taxon>
        <taxon>Eumeta</taxon>
    </lineage>
</organism>
<name>A0A4C1XFG7_EUMVA</name>
<evidence type="ECO:0000256" key="1">
    <source>
        <dbReference type="SAM" id="MobiDB-lite"/>
    </source>
</evidence>
<keyword evidence="2" id="KW-1133">Transmembrane helix</keyword>
<evidence type="ECO:0000313" key="3">
    <source>
        <dbReference type="EMBL" id="GBP61712.1"/>
    </source>
</evidence>
<gene>
    <name evidence="3" type="ORF">EVAR_89092_1</name>
</gene>
<protein>
    <submittedName>
        <fullName evidence="3">Uncharacterized protein</fullName>
    </submittedName>
</protein>
<proteinExistence type="predicted"/>
<dbReference type="AlphaFoldDB" id="A0A4C1XFG7"/>
<dbReference type="Proteomes" id="UP000299102">
    <property type="component" value="Unassembled WGS sequence"/>
</dbReference>
<sequence>MGSSDGSQDRNRDNSDKETQSPMLKVFKEMMKREANLDPEKVSLIYPTKDEKKRKKHSHSKTKFSEERRFDPTTLDQAKSQIIYNMTPMKSATTDRPDRKYSLPNTQCYCSTSEKESKSGVSCAGDKEEAHSSFFSSLQRLISVEHSRVACFTVFALVSVAVACAVLFSSVPDLGRSYFGKAKAEQAVDKDQGKSAELEKIKSHLEQTRTDEYLAHPTNYYSNKWPSMQRSLTSNVEFSDTDETEYGARGMQRRDGGGEGGYQSRCPIKSSPLSYPSTLRKYMRSQRELTAKIHISHVGHFRIRAKPSGRCAGCALYQSGLSLFGTGVSRPVCVQMCLFRMEN</sequence>
<accession>A0A4C1XFG7</accession>
<keyword evidence="2" id="KW-0472">Membrane</keyword>
<evidence type="ECO:0000313" key="4">
    <source>
        <dbReference type="Proteomes" id="UP000299102"/>
    </source>
</evidence>
<feature type="compositionally biased region" description="Basic and acidic residues" evidence="1">
    <location>
        <begin position="7"/>
        <end position="19"/>
    </location>
</feature>
<keyword evidence="4" id="KW-1185">Reference proteome</keyword>